<dbReference type="GO" id="GO:0008104">
    <property type="term" value="P:intracellular protein localization"/>
    <property type="evidence" value="ECO:0000318"/>
    <property type="project" value="GO_Central"/>
</dbReference>
<dbReference type="STRING" id="6669.E9GX73"/>
<evidence type="ECO:0000313" key="2">
    <source>
        <dbReference type="EMBL" id="EFX75911.1"/>
    </source>
</evidence>
<dbReference type="AlphaFoldDB" id="E9GX73"/>
<dbReference type="GO" id="GO:0060090">
    <property type="term" value="F:molecular adaptor activity"/>
    <property type="evidence" value="ECO:0000318"/>
    <property type="project" value="GO_Central"/>
</dbReference>
<reference evidence="2 3" key="1">
    <citation type="journal article" date="2011" name="Science">
        <title>The ecoresponsive genome of Daphnia pulex.</title>
        <authorList>
            <person name="Colbourne J.K."/>
            <person name="Pfrender M.E."/>
            <person name="Gilbert D."/>
            <person name="Thomas W.K."/>
            <person name="Tucker A."/>
            <person name="Oakley T.H."/>
            <person name="Tokishita S."/>
            <person name="Aerts A."/>
            <person name="Arnold G.J."/>
            <person name="Basu M.K."/>
            <person name="Bauer D.J."/>
            <person name="Caceres C.E."/>
            <person name="Carmel L."/>
            <person name="Casola C."/>
            <person name="Choi J.H."/>
            <person name="Detter J.C."/>
            <person name="Dong Q."/>
            <person name="Dusheyko S."/>
            <person name="Eads B.D."/>
            <person name="Frohlich T."/>
            <person name="Geiler-Samerotte K.A."/>
            <person name="Gerlach D."/>
            <person name="Hatcher P."/>
            <person name="Jogdeo S."/>
            <person name="Krijgsveld J."/>
            <person name="Kriventseva E.V."/>
            <person name="Kultz D."/>
            <person name="Laforsch C."/>
            <person name="Lindquist E."/>
            <person name="Lopez J."/>
            <person name="Manak J.R."/>
            <person name="Muller J."/>
            <person name="Pangilinan J."/>
            <person name="Patwardhan R.P."/>
            <person name="Pitluck S."/>
            <person name="Pritham E.J."/>
            <person name="Rechtsteiner A."/>
            <person name="Rho M."/>
            <person name="Rogozin I.B."/>
            <person name="Sakarya O."/>
            <person name="Salamov A."/>
            <person name="Schaack S."/>
            <person name="Shapiro H."/>
            <person name="Shiga Y."/>
            <person name="Skalitzky C."/>
            <person name="Smith Z."/>
            <person name="Souvorov A."/>
            <person name="Sung W."/>
            <person name="Tang Z."/>
            <person name="Tsuchiya D."/>
            <person name="Tu H."/>
            <person name="Vos H."/>
            <person name="Wang M."/>
            <person name="Wolf Y.I."/>
            <person name="Yamagata H."/>
            <person name="Yamada T."/>
            <person name="Ye Y."/>
            <person name="Shaw J.R."/>
            <person name="Andrews J."/>
            <person name="Crease T.J."/>
            <person name="Tang H."/>
            <person name="Lucas S.M."/>
            <person name="Robertson H.M."/>
            <person name="Bork P."/>
            <person name="Koonin E.V."/>
            <person name="Zdobnov E.M."/>
            <person name="Grigoriev I.V."/>
            <person name="Lynch M."/>
            <person name="Boore J.L."/>
        </authorList>
    </citation>
    <scope>NUCLEOTIDE SEQUENCE [LARGE SCALE GENOMIC DNA]</scope>
</reference>
<dbReference type="Proteomes" id="UP000000305">
    <property type="component" value="Unassembled WGS sequence"/>
</dbReference>
<dbReference type="EMBL" id="GL732572">
    <property type="protein sequence ID" value="EFX75911.1"/>
    <property type="molecule type" value="Genomic_DNA"/>
</dbReference>
<proteinExistence type="predicted"/>
<gene>
    <name evidence="2" type="ORF">DAPPUDRAFT_322880</name>
</gene>
<dbReference type="GO" id="GO:0032153">
    <property type="term" value="C:cell division site"/>
    <property type="evidence" value="ECO:0000318"/>
    <property type="project" value="GO_Central"/>
</dbReference>
<keyword evidence="3" id="KW-1185">Reference proteome</keyword>
<dbReference type="GO" id="GO:0015630">
    <property type="term" value="C:microtubule cytoskeleton"/>
    <property type="evidence" value="ECO:0000318"/>
    <property type="project" value="GO_Central"/>
</dbReference>
<evidence type="ECO:0000256" key="1">
    <source>
        <dbReference type="SAM" id="MobiDB-lite"/>
    </source>
</evidence>
<dbReference type="KEGG" id="dpx:DAPPUDRAFT_322880"/>
<dbReference type="GO" id="GO:0031105">
    <property type="term" value="C:septin complex"/>
    <property type="evidence" value="ECO:0000318"/>
    <property type="project" value="GO_Central"/>
</dbReference>
<name>E9GX73_DAPPU</name>
<protein>
    <submittedName>
        <fullName evidence="2">Uncharacterized protein</fullName>
    </submittedName>
</protein>
<dbReference type="GO" id="GO:0005940">
    <property type="term" value="C:septin ring"/>
    <property type="evidence" value="ECO:0000318"/>
    <property type="project" value="GO_Central"/>
</dbReference>
<dbReference type="OrthoDB" id="2386367at2759"/>
<organism evidence="2 3">
    <name type="scientific">Daphnia pulex</name>
    <name type="common">Water flea</name>
    <dbReference type="NCBI Taxonomy" id="6669"/>
    <lineage>
        <taxon>Eukaryota</taxon>
        <taxon>Metazoa</taxon>
        <taxon>Ecdysozoa</taxon>
        <taxon>Arthropoda</taxon>
        <taxon>Crustacea</taxon>
        <taxon>Branchiopoda</taxon>
        <taxon>Diplostraca</taxon>
        <taxon>Cladocera</taxon>
        <taxon>Anomopoda</taxon>
        <taxon>Daphniidae</taxon>
        <taxon>Daphnia</taxon>
    </lineage>
</organism>
<accession>E9GX73</accession>
<dbReference type="GO" id="GO:0003924">
    <property type="term" value="F:GTPase activity"/>
    <property type="evidence" value="ECO:0000318"/>
    <property type="project" value="GO_Central"/>
</dbReference>
<sequence>MNTDKDDTKQEKSYDDGRSGMKHEESPSNRRIAEIFSDKSETFSTLIKKGRPNVYLLNAEETSVGEDYRCFDIGQPEGCGKSTLINGMVNYILGVKWNDPFRYTVVAEKLDDRAVEIDEPSSIFDLVANSCFEEIRQPDQKPQLNMPFEPNNIQDEENLPTESQEVSDSITSHEKVDIQELTGASAVNQTQEPPLGRRVRRPPVRWTDESTNKFYAKLASVGIVEEPKNFKNAVE</sequence>
<dbReference type="HOGENOM" id="CLU_1181259_0_0_1"/>
<dbReference type="GO" id="GO:0061640">
    <property type="term" value="P:cytoskeleton-dependent cytokinesis"/>
    <property type="evidence" value="ECO:0000318"/>
    <property type="project" value="GO_Central"/>
</dbReference>
<feature type="region of interest" description="Disordered" evidence="1">
    <location>
        <begin position="1"/>
        <end position="32"/>
    </location>
</feature>
<evidence type="ECO:0000313" key="3">
    <source>
        <dbReference type="Proteomes" id="UP000000305"/>
    </source>
</evidence>
<feature type="region of interest" description="Disordered" evidence="1">
    <location>
        <begin position="182"/>
        <end position="204"/>
    </location>
</feature>
<dbReference type="InParanoid" id="E9GX73"/>